<dbReference type="InterPro" id="IPR032710">
    <property type="entry name" value="NTF2-like_dom_sf"/>
</dbReference>
<sequence length="160" mass="17357">VRALVLVAAILSSLTLLPTAAVGQASVEDAVRQTILDQYAFQRENLRDMPGTYSQEGSVEFWSSGGLLQQIPTDVEPREYEFNTLTVKHITVIPLSADAAVAHMYAEGAFQTEGEQPVPNYLTRVTLVMVLENGDWVTRAAHWSPIQGGTGTNQTAPATN</sequence>
<proteinExistence type="predicted"/>
<evidence type="ECO:0000313" key="1">
    <source>
        <dbReference type="EMBL" id="SVB96407.1"/>
    </source>
</evidence>
<dbReference type="EMBL" id="UINC01066077">
    <property type="protein sequence ID" value="SVB96407.1"/>
    <property type="molecule type" value="Genomic_DNA"/>
</dbReference>
<gene>
    <name evidence="1" type="ORF">METZ01_LOCUS249261</name>
</gene>
<reference evidence="1" key="1">
    <citation type="submission" date="2018-05" db="EMBL/GenBank/DDBJ databases">
        <authorList>
            <person name="Lanie J.A."/>
            <person name="Ng W.-L."/>
            <person name="Kazmierczak K.M."/>
            <person name="Andrzejewski T.M."/>
            <person name="Davidsen T.M."/>
            <person name="Wayne K.J."/>
            <person name="Tettelin H."/>
            <person name="Glass J.I."/>
            <person name="Rusch D."/>
            <person name="Podicherti R."/>
            <person name="Tsui H.-C.T."/>
            <person name="Winkler M.E."/>
        </authorList>
    </citation>
    <scope>NUCLEOTIDE SEQUENCE</scope>
</reference>
<organism evidence="1">
    <name type="scientific">marine metagenome</name>
    <dbReference type="NCBI Taxonomy" id="408172"/>
    <lineage>
        <taxon>unclassified sequences</taxon>
        <taxon>metagenomes</taxon>
        <taxon>ecological metagenomes</taxon>
    </lineage>
</organism>
<feature type="non-terminal residue" evidence="1">
    <location>
        <position position="1"/>
    </location>
</feature>
<dbReference type="SUPFAM" id="SSF54427">
    <property type="entry name" value="NTF2-like"/>
    <property type="match status" value="1"/>
</dbReference>
<name>A0A382IAZ0_9ZZZZ</name>
<protein>
    <recommendedName>
        <fullName evidence="2">DUF4440 domain-containing protein</fullName>
    </recommendedName>
</protein>
<evidence type="ECO:0008006" key="2">
    <source>
        <dbReference type="Google" id="ProtNLM"/>
    </source>
</evidence>
<dbReference type="Gene3D" id="3.10.450.50">
    <property type="match status" value="1"/>
</dbReference>
<dbReference type="AlphaFoldDB" id="A0A382IAZ0"/>
<accession>A0A382IAZ0</accession>